<name>A0A183FR75_HELPZ</name>
<evidence type="ECO:0000313" key="2">
    <source>
        <dbReference type="EMBL" id="VDO84585.1"/>
    </source>
</evidence>
<feature type="region of interest" description="Disordered" evidence="1">
    <location>
        <begin position="82"/>
        <end position="103"/>
    </location>
</feature>
<gene>
    <name evidence="2" type="ORF">HPBE_LOCUS10314</name>
</gene>
<accession>A0A3P8CIE9</accession>
<reference evidence="4" key="2">
    <citation type="submission" date="2019-09" db="UniProtKB">
        <authorList>
            <consortium name="WormBaseParasite"/>
        </authorList>
    </citation>
    <scope>IDENTIFICATION</scope>
</reference>
<dbReference type="AlphaFoldDB" id="A0A183FR75"/>
<dbReference type="WBParaSite" id="HPBE_0001031301-mRNA-1">
    <property type="protein sequence ID" value="HPBE_0001031301-mRNA-1"/>
    <property type="gene ID" value="HPBE_0001031301"/>
</dbReference>
<feature type="compositionally biased region" description="Basic and acidic residues" evidence="1">
    <location>
        <begin position="91"/>
        <end position="103"/>
    </location>
</feature>
<sequence>MQRRHFLPSKRLFTAAFGVEFPHGQCFPEFVVIDGVIWPIGMFVDGLVRNPTDVTDRKKLSASARAVGVSCQRRFMQPAAEEDEACLKTSDTPKSRCRVEWAP</sequence>
<reference evidence="2 3" key="1">
    <citation type="submission" date="2018-11" db="EMBL/GenBank/DDBJ databases">
        <authorList>
            <consortium name="Pathogen Informatics"/>
        </authorList>
    </citation>
    <scope>NUCLEOTIDE SEQUENCE [LARGE SCALE GENOMIC DNA]</scope>
</reference>
<accession>A0A183FR75</accession>
<dbReference type="Proteomes" id="UP000050761">
    <property type="component" value="Unassembled WGS sequence"/>
</dbReference>
<evidence type="ECO:0000313" key="4">
    <source>
        <dbReference type="WBParaSite" id="HPBE_0001031301-mRNA-1"/>
    </source>
</evidence>
<protein>
    <submittedName>
        <fullName evidence="4">Peptidase A1 domain-containing protein</fullName>
    </submittedName>
</protein>
<organism evidence="3 4">
    <name type="scientific">Heligmosomoides polygyrus</name>
    <name type="common">Parasitic roundworm</name>
    <dbReference type="NCBI Taxonomy" id="6339"/>
    <lineage>
        <taxon>Eukaryota</taxon>
        <taxon>Metazoa</taxon>
        <taxon>Ecdysozoa</taxon>
        <taxon>Nematoda</taxon>
        <taxon>Chromadorea</taxon>
        <taxon>Rhabditida</taxon>
        <taxon>Rhabditina</taxon>
        <taxon>Rhabditomorpha</taxon>
        <taxon>Strongyloidea</taxon>
        <taxon>Heligmosomidae</taxon>
        <taxon>Heligmosomoides</taxon>
    </lineage>
</organism>
<evidence type="ECO:0000256" key="1">
    <source>
        <dbReference type="SAM" id="MobiDB-lite"/>
    </source>
</evidence>
<proteinExistence type="predicted"/>
<dbReference type="EMBL" id="UZAH01026721">
    <property type="protein sequence ID" value="VDO84585.1"/>
    <property type="molecule type" value="Genomic_DNA"/>
</dbReference>
<keyword evidence="3" id="KW-1185">Reference proteome</keyword>
<evidence type="ECO:0000313" key="3">
    <source>
        <dbReference type="Proteomes" id="UP000050761"/>
    </source>
</evidence>